<keyword evidence="1" id="KW-0812">Transmembrane</keyword>
<organism evidence="2 3">
    <name type="scientific">Strongylus vulgaris</name>
    <name type="common">Blood worm</name>
    <dbReference type="NCBI Taxonomy" id="40348"/>
    <lineage>
        <taxon>Eukaryota</taxon>
        <taxon>Metazoa</taxon>
        <taxon>Ecdysozoa</taxon>
        <taxon>Nematoda</taxon>
        <taxon>Chromadorea</taxon>
        <taxon>Rhabditida</taxon>
        <taxon>Rhabditina</taxon>
        <taxon>Rhabditomorpha</taxon>
        <taxon>Strongyloidea</taxon>
        <taxon>Strongylidae</taxon>
        <taxon>Strongylus</taxon>
    </lineage>
</organism>
<reference evidence="2 3" key="1">
    <citation type="submission" date="2018-11" db="EMBL/GenBank/DDBJ databases">
        <authorList>
            <consortium name="Pathogen Informatics"/>
        </authorList>
    </citation>
    <scope>NUCLEOTIDE SEQUENCE [LARGE SCALE GENOMIC DNA]</scope>
</reference>
<accession>A0A3P7JPB5</accession>
<proteinExistence type="predicted"/>
<protein>
    <submittedName>
        <fullName evidence="2">Uncharacterized protein</fullName>
    </submittedName>
</protein>
<name>A0A3P7JPB5_STRVU</name>
<dbReference type="EMBL" id="UYYB01114868">
    <property type="protein sequence ID" value="VDM81859.1"/>
    <property type="molecule type" value="Genomic_DNA"/>
</dbReference>
<keyword evidence="1" id="KW-1133">Transmembrane helix</keyword>
<dbReference type="AlphaFoldDB" id="A0A3P7JPB5"/>
<gene>
    <name evidence="2" type="ORF">SVUK_LOCUS16857</name>
</gene>
<evidence type="ECO:0000313" key="3">
    <source>
        <dbReference type="Proteomes" id="UP000270094"/>
    </source>
</evidence>
<evidence type="ECO:0000313" key="2">
    <source>
        <dbReference type="EMBL" id="VDM81859.1"/>
    </source>
</evidence>
<dbReference type="OrthoDB" id="3222at2759"/>
<sequence length="62" mass="6576">MLVSFLSYPLIGQAGNVALSSANAIVYHIFTGDGSSTGHLYLHFSASLVAIVLSSFIMWSVI</sequence>
<dbReference type="Proteomes" id="UP000270094">
    <property type="component" value="Unassembled WGS sequence"/>
</dbReference>
<keyword evidence="3" id="KW-1185">Reference proteome</keyword>
<keyword evidence="1" id="KW-0472">Membrane</keyword>
<feature type="transmembrane region" description="Helical" evidence="1">
    <location>
        <begin position="40"/>
        <end position="61"/>
    </location>
</feature>
<evidence type="ECO:0000256" key="1">
    <source>
        <dbReference type="SAM" id="Phobius"/>
    </source>
</evidence>